<dbReference type="EMBL" id="JAPFFF010000020">
    <property type="protein sequence ID" value="KAK8857474.1"/>
    <property type="molecule type" value="Genomic_DNA"/>
</dbReference>
<organism evidence="1 2">
    <name type="scientific">Tritrichomonas musculus</name>
    <dbReference type="NCBI Taxonomy" id="1915356"/>
    <lineage>
        <taxon>Eukaryota</taxon>
        <taxon>Metamonada</taxon>
        <taxon>Parabasalia</taxon>
        <taxon>Tritrichomonadida</taxon>
        <taxon>Tritrichomonadidae</taxon>
        <taxon>Tritrichomonas</taxon>
    </lineage>
</organism>
<gene>
    <name evidence="1" type="ORF">M9Y10_015879</name>
</gene>
<evidence type="ECO:0000313" key="2">
    <source>
        <dbReference type="Proteomes" id="UP001470230"/>
    </source>
</evidence>
<proteinExistence type="predicted"/>
<protein>
    <submittedName>
        <fullName evidence="1">Uncharacterized protein</fullName>
    </submittedName>
</protein>
<sequence length="417" mass="48423">MNDDPVLKRDDGLFGLRVNRDMSSLSTSIDPKRCIYLLSDLKNQSAIFLPHTIIQFLSGLICEKMSFQNKKNRKKKKYREYERIYTFDRCLILFELRAVNEDDVEYIKVLKIYYDTPCNFFLIQVVSCTEKIVYKKCTFDIEGYRHFQAWVFQPIPPGPPTERNVNGYNNNFIISYLSRYLNNKINLHKVNQFTASCFADISPPCEITISNRLPNLLNARDLHEMFNILGGYLFMVVGDGLFQFDGNIVKAFVWIPNVTKKLIRLGNCIQLDASFKAVEPDVFCTPMAIYRNTALPLGLIVGPTECSELYSLFYEALFLIDRKEIDHMKINEIEIDSCANEHVAAENNQDKIENFRLFNVILEKYVLSDQHSSFEKLQSIFHFELFYCYVHLIRSFGASSAISILVREVLFCKSEAQ</sequence>
<dbReference type="Proteomes" id="UP001470230">
    <property type="component" value="Unassembled WGS sequence"/>
</dbReference>
<keyword evidence="2" id="KW-1185">Reference proteome</keyword>
<reference evidence="1 2" key="1">
    <citation type="submission" date="2024-04" db="EMBL/GenBank/DDBJ databases">
        <title>Tritrichomonas musculus Genome.</title>
        <authorList>
            <person name="Alves-Ferreira E."/>
            <person name="Grigg M."/>
            <person name="Lorenzi H."/>
            <person name="Galac M."/>
        </authorList>
    </citation>
    <scope>NUCLEOTIDE SEQUENCE [LARGE SCALE GENOMIC DNA]</scope>
    <source>
        <strain evidence="1 2">EAF2021</strain>
    </source>
</reference>
<name>A0ABR2I4U3_9EUKA</name>
<evidence type="ECO:0000313" key="1">
    <source>
        <dbReference type="EMBL" id="KAK8857474.1"/>
    </source>
</evidence>
<accession>A0ABR2I4U3</accession>
<comment type="caution">
    <text evidence="1">The sequence shown here is derived from an EMBL/GenBank/DDBJ whole genome shotgun (WGS) entry which is preliminary data.</text>
</comment>